<dbReference type="InterPro" id="IPR045099">
    <property type="entry name" value="PITH1-like"/>
</dbReference>
<dbReference type="Proteomes" id="UP000192578">
    <property type="component" value="Unassembled WGS sequence"/>
</dbReference>
<reference evidence="5" key="1">
    <citation type="submission" date="2017-01" db="EMBL/GenBank/DDBJ databases">
        <title>Comparative genomics of anhydrobiosis in the tardigrade Hypsibius dujardini.</title>
        <authorList>
            <person name="Yoshida Y."/>
            <person name="Koutsovoulos G."/>
            <person name="Laetsch D."/>
            <person name="Stevens L."/>
            <person name="Kumar S."/>
            <person name="Horikawa D."/>
            <person name="Ishino K."/>
            <person name="Komine S."/>
            <person name="Tomita M."/>
            <person name="Blaxter M."/>
            <person name="Arakawa K."/>
        </authorList>
    </citation>
    <scope>NUCLEOTIDE SEQUENCE [LARGE SCALE GENOMIC DNA]</scope>
    <source>
        <strain evidence="5">Z151</strain>
    </source>
</reference>
<evidence type="ECO:0000313" key="4">
    <source>
        <dbReference type="EMBL" id="OQV20164.1"/>
    </source>
</evidence>
<dbReference type="GO" id="GO:0060255">
    <property type="term" value="P:regulation of macromolecule metabolic process"/>
    <property type="evidence" value="ECO:0007669"/>
    <property type="project" value="UniProtKB-ARBA"/>
</dbReference>
<comment type="caution">
    <text evidence="4">The sequence shown here is derived from an EMBL/GenBank/DDBJ whole genome shotgun (WGS) entry which is preliminary data.</text>
</comment>
<dbReference type="GO" id="GO:0005634">
    <property type="term" value="C:nucleus"/>
    <property type="evidence" value="ECO:0007669"/>
    <property type="project" value="TreeGrafter"/>
</dbReference>
<dbReference type="GO" id="GO:0005737">
    <property type="term" value="C:cytoplasm"/>
    <property type="evidence" value="ECO:0007669"/>
    <property type="project" value="UniProtKB-ARBA"/>
</dbReference>
<dbReference type="GO" id="GO:0080090">
    <property type="term" value="P:regulation of primary metabolic process"/>
    <property type="evidence" value="ECO:0007669"/>
    <property type="project" value="UniProtKB-ARBA"/>
</dbReference>
<organism evidence="4 5">
    <name type="scientific">Hypsibius exemplaris</name>
    <name type="common">Freshwater tardigrade</name>
    <dbReference type="NCBI Taxonomy" id="2072580"/>
    <lineage>
        <taxon>Eukaryota</taxon>
        <taxon>Metazoa</taxon>
        <taxon>Ecdysozoa</taxon>
        <taxon>Tardigrada</taxon>
        <taxon>Eutardigrada</taxon>
        <taxon>Parachela</taxon>
        <taxon>Hypsibioidea</taxon>
        <taxon>Hypsibiidae</taxon>
        <taxon>Hypsibius</taxon>
    </lineage>
</organism>
<dbReference type="InterPro" id="IPR037047">
    <property type="entry name" value="PITH_dom_sf"/>
</dbReference>
<dbReference type="Pfam" id="PF06201">
    <property type="entry name" value="PITH"/>
    <property type="match status" value="1"/>
</dbReference>
<dbReference type="InterPro" id="IPR008979">
    <property type="entry name" value="Galactose-bd-like_sf"/>
</dbReference>
<dbReference type="AlphaFoldDB" id="A0A1W0WY79"/>
<evidence type="ECO:0000313" key="5">
    <source>
        <dbReference type="Proteomes" id="UP000192578"/>
    </source>
</evidence>
<keyword evidence="5" id="KW-1185">Reference proteome</keyword>
<evidence type="ECO:0000256" key="2">
    <source>
        <dbReference type="SAM" id="MobiDB-lite"/>
    </source>
</evidence>
<feature type="domain" description="PITH" evidence="3">
    <location>
        <begin position="34"/>
        <end position="206"/>
    </location>
</feature>
<name>A0A1W0WY79_HYPEX</name>
<gene>
    <name evidence="4" type="ORF">BV898_05722</name>
</gene>
<protein>
    <submittedName>
        <fullName evidence="4">PITH domain-containing protein 1</fullName>
    </submittedName>
</protein>
<dbReference type="PANTHER" id="PTHR12175">
    <property type="entry name" value="AD039 HT014 THIOREDOXIN FAMILY TRP26"/>
    <property type="match status" value="1"/>
</dbReference>
<dbReference type="PROSITE" id="PS51532">
    <property type="entry name" value="PITH"/>
    <property type="match status" value="1"/>
</dbReference>
<dbReference type="EMBL" id="MTYJ01000032">
    <property type="protein sequence ID" value="OQV20164.1"/>
    <property type="molecule type" value="Genomic_DNA"/>
</dbReference>
<dbReference type="GO" id="GO:0045654">
    <property type="term" value="P:positive regulation of megakaryocyte differentiation"/>
    <property type="evidence" value="ECO:0007669"/>
    <property type="project" value="UniProtKB-ARBA"/>
</dbReference>
<dbReference type="InterPro" id="IPR010400">
    <property type="entry name" value="PITH_dom"/>
</dbReference>
<evidence type="ECO:0000259" key="3">
    <source>
        <dbReference type="PROSITE" id="PS51532"/>
    </source>
</evidence>
<feature type="region of interest" description="Disordered" evidence="2">
    <location>
        <begin position="1"/>
        <end position="35"/>
    </location>
</feature>
<accession>A0A1W0WY79</accession>
<proteinExistence type="inferred from homology"/>
<dbReference type="OrthoDB" id="2635at2759"/>
<dbReference type="FunFam" id="2.60.120.470:FF:000002">
    <property type="entry name" value="PITH domain-containing protein 1"/>
    <property type="match status" value="1"/>
</dbReference>
<feature type="compositionally biased region" description="Gly residues" evidence="2">
    <location>
        <begin position="10"/>
        <end position="28"/>
    </location>
</feature>
<sequence length="225" mass="24860">MCDHHDHGAGHGGHGSGHGSGGGGGGGCSHEHSGDDVERGVQYSLFVKIDLDHMECLNESQEGAGKAVFKPWEERGSRDKFVESTDDPELLFNIPFTGNVKLKGIIVSGEDGDSHPSTMRLYKNRPEMGFDDTSLTPDQEFEMQRDPAGDIEYGVKIVKFSSVHHLSIHFKRNFGADTTRIYYIGLRGEFTAARREEIVIANYELKPNPCDTTLKETTTNTNFVQ</sequence>
<dbReference type="Gene3D" id="2.60.120.470">
    <property type="entry name" value="PITH domain"/>
    <property type="match status" value="1"/>
</dbReference>
<dbReference type="PANTHER" id="PTHR12175:SF1">
    <property type="entry name" value="PITH DOMAIN-CONTAINING PROTEIN 1"/>
    <property type="match status" value="1"/>
</dbReference>
<comment type="similarity">
    <text evidence="1">Belongs to the PITHD1 family.</text>
</comment>
<dbReference type="SUPFAM" id="SSF49785">
    <property type="entry name" value="Galactose-binding domain-like"/>
    <property type="match status" value="1"/>
</dbReference>
<evidence type="ECO:0000256" key="1">
    <source>
        <dbReference type="ARBA" id="ARBA00025788"/>
    </source>
</evidence>